<keyword evidence="2" id="KW-0732">Signal</keyword>
<organism evidence="3 4">
    <name type="scientific">Streptomyces chitinivorans</name>
    <dbReference type="NCBI Taxonomy" id="1257027"/>
    <lineage>
        <taxon>Bacteria</taxon>
        <taxon>Bacillati</taxon>
        <taxon>Actinomycetota</taxon>
        <taxon>Actinomycetes</taxon>
        <taxon>Kitasatosporales</taxon>
        <taxon>Streptomycetaceae</taxon>
        <taxon>Streptomyces</taxon>
    </lineage>
</organism>
<dbReference type="PROSITE" id="PS51257">
    <property type="entry name" value="PROKAR_LIPOPROTEIN"/>
    <property type="match status" value="1"/>
</dbReference>
<dbReference type="EMBL" id="JBIHMK010000030">
    <property type="protein sequence ID" value="MFH0248658.1"/>
    <property type="molecule type" value="Genomic_DNA"/>
</dbReference>
<evidence type="ECO:0000256" key="2">
    <source>
        <dbReference type="SAM" id="SignalP"/>
    </source>
</evidence>
<evidence type="ECO:0000313" key="4">
    <source>
        <dbReference type="Proteomes" id="UP001607069"/>
    </source>
</evidence>
<protein>
    <recommendedName>
        <fullName evidence="5">Secreted protein</fullName>
    </recommendedName>
</protein>
<reference evidence="3 4" key="1">
    <citation type="submission" date="2024-10" db="EMBL/GenBank/DDBJ databases">
        <authorList>
            <person name="Cho J.-C."/>
        </authorList>
    </citation>
    <scope>NUCLEOTIDE SEQUENCE [LARGE SCALE GENOMIC DNA]</scope>
    <source>
        <strain evidence="3 4">KCTC29696</strain>
    </source>
</reference>
<evidence type="ECO:0000256" key="1">
    <source>
        <dbReference type="SAM" id="MobiDB-lite"/>
    </source>
</evidence>
<comment type="caution">
    <text evidence="3">The sequence shown here is derived from an EMBL/GenBank/DDBJ whole genome shotgun (WGS) entry which is preliminary data.</text>
</comment>
<feature type="chain" id="PRO_5046481016" description="Secreted protein" evidence="2">
    <location>
        <begin position="27"/>
        <end position="198"/>
    </location>
</feature>
<gene>
    <name evidence="3" type="ORF">ACG5V6_10590</name>
</gene>
<keyword evidence="4" id="KW-1185">Reference proteome</keyword>
<evidence type="ECO:0000313" key="3">
    <source>
        <dbReference type="EMBL" id="MFH0248658.1"/>
    </source>
</evidence>
<name>A0ABW7HS71_9ACTN</name>
<feature type="signal peptide" evidence="2">
    <location>
        <begin position="1"/>
        <end position="26"/>
    </location>
</feature>
<dbReference type="RefSeq" id="WP_279950659.1">
    <property type="nucleotide sequence ID" value="NZ_BAABEN010000016.1"/>
</dbReference>
<feature type="region of interest" description="Disordered" evidence="1">
    <location>
        <begin position="30"/>
        <end position="66"/>
    </location>
</feature>
<evidence type="ECO:0008006" key="5">
    <source>
        <dbReference type="Google" id="ProtNLM"/>
    </source>
</evidence>
<sequence length="198" mass="20990">MGTWKTGKLRRSGLAALLAAALTVSAAACGGDESAKEKDGSPSASSENQGGEKGGEDEGKTLPDTSKVIATLRGDKGIEMIIHEVKRDSGGFVTVSGQFKNTSGKQYTVPVQWSGPETAVAQGSRSIAAMTLVDSKEKKRYYVLRDTDNRPLTTTSFEPYIKPDASLPFFAQFPAPPSDTTEVSLQFPGFPNAPIEIS</sequence>
<proteinExistence type="predicted"/>
<accession>A0ABW7HS71</accession>
<dbReference type="Proteomes" id="UP001607069">
    <property type="component" value="Unassembled WGS sequence"/>
</dbReference>